<dbReference type="HOGENOM" id="CLU_012353_1_1_1"/>
<dbReference type="Proteomes" id="UP000030672">
    <property type="component" value="Unassembled WGS sequence"/>
</dbReference>
<accession>A0A074VQU3</accession>
<evidence type="ECO:0000256" key="7">
    <source>
        <dbReference type="ARBA" id="ARBA00022692"/>
    </source>
</evidence>
<dbReference type="EMBL" id="KL584833">
    <property type="protein sequence ID" value="KEQ62848.1"/>
    <property type="molecule type" value="Genomic_DNA"/>
</dbReference>
<feature type="transmembrane region" description="Helical" evidence="12">
    <location>
        <begin position="353"/>
        <end position="374"/>
    </location>
</feature>
<dbReference type="GeneID" id="63919786"/>
<evidence type="ECO:0000256" key="5">
    <source>
        <dbReference type="ARBA" id="ARBA00022676"/>
    </source>
</evidence>
<evidence type="ECO:0000256" key="2">
    <source>
        <dbReference type="ARBA" id="ARBA00004687"/>
    </source>
</evidence>
<feature type="transmembrane region" description="Helical" evidence="12">
    <location>
        <begin position="194"/>
        <end position="221"/>
    </location>
</feature>
<dbReference type="GO" id="GO:0005789">
    <property type="term" value="C:endoplasmic reticulum membrane"/>
    <property type="evidence" value="ECO:0007669"/>
    <property type="project" value="UniProtKB-SubCell"/>
</dbReference>
<evidence type="ECO:0000256" key="6">
    <source>
        <dbReference type="ARBA" id="ARBA00022679"/>
    </source>
</evidence>
<comment type="subcellular location">
    <subcellularLocation>
        <location evidence="1 12">Endoplasmic reticulum membrane</location>
        <topology evidence="1 12">Multi-pass membrane protein</topology>
    </subcellularLocation>
</comment>
<keyword evidence="5 12" id="KW-0328">Glycosyltransferase</keyword>
<reference evidence="13 14" key="1">
    <citation type="journal article" date="2014" name="BMC Genomics">
        <title>Genome sequencing of four Aureobasidium pullulans varieties: biotechnological potential, stress tolerance, and description of new species.</title>
        <authorList>
            <person name="Gostin Ar C."/>
            <person name="Ohm R.A."/>
            <person name="Kogej T."/>
            <person name="Sonjak S."/>
            <person name="Turk M."/>
            <person name="Zajc J."/>
            <person name="Zalar P."/>
            <person name="Grube M."/>
            <person name="Sun H."/>
            <person name="Han J."/>
            <person name="Sharma A."/>
            <person name="Chiniquy J."/>
            <person name="Ngan C.Y."/>
            <person name="Lipzen A."/>
            <person name="Barry K."/>
            <person name="Grigoriev I.V."/>
            <person name="Gunde-Cimerman N."/>
        </authorList>
    </citation>
    <scope>NUCLEOTIDE SEQUENCE [LARGE SCALE GENOMIC DNA]</scope>
    <source>
        <strain evidence="13 14">CBS 110374</strain>
    </source>
</reference>
<dbReference type="GO" id="GO:0006506">
    <property type="term" value="P:GPI anchor biosynthetic process"/>
    <property type="evidence" value="ECO:0007669"/>
    <property type="project" value="UniProtKB-UniPathway"/>
</dbReference>
<keyword evidence="9 12" id="KW-1133">Transmembrane helix</keyword>
<keyword evidence="6" id="KW-0808">Transferase</keyword>
<evidence type="ECO:0000256" key="4">
    <source>
        <dbReference type="ARBA" id="ARBA00022502"/>
    </source>
</evidence>
<protein>
    <recommendedName>
        <fullName evidence="12">Mannosyltransferase</fullName>
        <ecNumber evidence="12">2.4.1.-</ecNumber>
    </recommendedName>
</protein>
<evidence type="ECO:0000256" key="3">
    <source>
        <dbReference type="ARBA" id="ARBA00006065"/>
    </source>
</evidence>
<dbReference type="Pfam" id="PF03901">
    <property type="entry name" value="Glyco_transf_22"/>
    <property type="match status" value="1"/>
</dbReference>
<gene>
    <name evidence="13" type="ORF">M437DRAFT_75372</name>
</gene>
<dbReference type="RefSeq" id="XP_040879871.1">
    <property type="nucleotide sequence ID" value="XM_041026413.1"/>
</dbReference>
<name>A0A074VQU3_AURM1</name>
<evidence type="ECO:0000256" key="11">
    <source>
        <dbReference type="ARBA" id="ARBA00024708"/>
    </source>
</evidence>
<evidence type="ECO:0000256" key="10">
    <source>
        <dbReference type="ARBA" id="ARBA00023136"/>
    </source>
</evidence>
<dbReference type="PANTHER" id="PTHR22760:SF4">
    <property type="entry name" value="GPI MANNOSYLTRANSFERASE 3"/>
    <property type="match status" value="1"/>
</dbReference>
<keyword evidence="4" id="KW-0337">GPI-anchor biosynthesis</keyword>
<organism evidence="13 14">
    <name type="scientific">Aureobasidium melanogenum (strain CBS 110374)</name>
    <name type="common">Aureobasidium pullulans var. melanogenum</name>
    <dbReference type="NCBI Taxonomy" id="1043003"/>
    <lineage>
        <taxon>Eukaryota</taxon>
        <taxon>Fungi</taxon>
        <taxon>Dikarya</taxon>
        <taxon>Ascomycota</taxon>
        <taxon>Pezizomycotina</taxon>
        <taxon>Dothideomycetes</taxon>
        <taxon>Dothideomycetidae</taxon>
        <taxon>Dothideales</taxon>
        <taxon>Saccotheciaceae</taxon>
        <taxon>Aureobasidium</taxon>
    </lineage>
</organism>
<dbReference type="UniPathway" id="UPA00196"/>
<feature type="transmembrane region" description="Helical" evidence="12">
    <location>
        <begin position="296"/>
        <end position="316"/>
    </location>
</feature>
<feature type="transmembrane region" description="Helical" evidence="12">
    <location>
        <begin position="386"/>
        <end position="403"/>
    </location>
</feature>
<comment type="similarity">
    <text evidence="3">Belongs to the glycosyltransferase 22 family. PIGB subfamily.</text>
</comment>
<comment type="pathway">
    <text evidence="2">Glycolipid biosynthesis; glycosylphosphatidylinositol-anchor biosynthesis.</text>
</comment>
<dbReference type="GO" id="GO:0000026">
    <property type="term" value="F:alpha-1,2-mannosyltransferase activity"/>
    <property type="evidence" value="ECO:0007669"/>
    <property type="project" value="TreeGrafter"/>
</dbReference>
<dbReference type="PANTHER" id="PTHR22760">
    <property type="entry name" value="GLYCOSYLTRANSFERASE"/>
    <property type="match status" value="1"/>
</dbReference>
<keyword evidence="7 12" id="KW-0812">Transmembrane</keyword>
<dbReference type="AlphaFoldDB" id="A0A074VQU3"/>
<evidence type="ECO:0000256" key="1">
    <source>
        <dbReference type="ARBA" id="ARBA00004477"/>
    </source>
</evidence>
<dbReference type="STRING" id="1043003.A0A074VQU3"/>
<evidence type="ECO:0000313" key="14">
    <source>
        <dbReference type="Proteomes" id="UP000030672"/>
    </source>
</evidence>
<dbReference type="EC" id="2.4.1.-" evidence="12"/>
<evidence type="ECO:0000256" key="12">
    <source>
        <dbReference type="RuleBase" id="RU363075"/>
    </source>
</evidence>
<keyword evidence="8 12" id="KW-0256">Endoplasmic reticulum</keyword>
<feature type="transmembrane region" description="Helical" evidence="12">
    <location>
        <begin position="328"/>
        <end position="347"/>
    </location>
</feature>
<dbReference type="InterPro" id="IPR005599">
    <property type="entry name" value="GPI_mannosylTrfase"/>
</dbReference>
<proteinExistence type="inferred from homology"/>
<evidence type="ECO:0000313" key="13">
    <source>
        <dbReference type="EMBL" id="KEQ62848.1"/>
    </source>
</evidence>
<evidence type="ECO:0000256" key="9">
    <source>
        <dbReference type="ARBA" id="ARBA00022989"/>
    </source>
</evidence>
<evidence type="ECO:0000256" key="8">
    <source>
        <dbReference type="ARBA" id="ARBA00022824"/>
    </source>
</evidence>
<keyword evidence="10 12" id="KW-0472">Membrane</keyword>
<comment type="function">
    <text evidence="11">Mannosyltransferase involved in glycosylphosphatidylinositol-anchor biosynthesis. Transfers the third mannose to Man2-GlcN-acyl-PI during GPI precursor assembly.</text>
</comment>
<keyword evidence="14" id="KW-1185">Reference proteome</keyword>
<sequence>MAAIRKQQAESVWSGANVLYLLIAFRVCNALLIRTFFQPDEYFQSLEPAWDIAFGPSSGAWITWEWRQRLRSSLHPFLFAAVYRVTALIADALHLEAVTRAELLLAAPKLLQAGFAATTDYFSWKLATKAYGKDSRASSAALFLTVFSPWQWFCSTRTLSNSLETTLTTIALWLWPLRNDPKQPGSNATSLRMALALAAVATVLRPTNAIIWIVMVVYTAAPGKDINTTRALWTLAVEFREAVISGVSIVATSLVADRLYYGDWTFPPLRFIHFNVVQSLAVFYGRNRPDYYLTEGLPLLLTTTLPFAIWGCWSAFSNKGYSSDCQKVTRPLAISVFVFVTIMSLIGHKEVRFIYPLLPGLLVLASGPLSQFFSPLLLPRRAMKKILLLIFVAINVTLALYISQVHQRGVIDVVHHLRHEHELKQSSNTTVMFMMPCHSTPWRSHLVYPSIDARALTCEPPLDIPIEARSSYLDEADQFYEDPIIWMRKHMEDLDSLSKRQSTTAIDIHQDKAQWPEYLVFFEQLEPIMMEYLAKTEYRQCWRGFNTHWHDDWRRQGDVMVWRLGECV</sequence>